<protein>
    <recommendedName>
        <fullName evidence="3">Bromo domain-containing protein</fullName>
    </recommendedName>
</protein>
<evidence type="ECO:0000256" key="2">
    <source>
        <dbReference type="SAM" id="MobiDB-lite"/>
    </source>
</evidence>
<dbReference type="EMBL" id="VEPZ02000636">
    <property type="protein sequence ID" value="KAE8721318.1"/>
    <property type="molecule type" value="Genomic_DNA"/>
</dbReference>
<feature type="region of interest" description="Disordered" evidence="2">
    <location>
        <begin position="182"/>
        <end position="201"/>
    </location>
</feature>
<evidence type="ECO:0000313" key="4">
    <source>
        <dbReference type="EMBL" id="KAE8721318.1"/>
    </source>
</evidence>
<feature type="region of interest" description="Disordered" evidence="2">
    <location>
        <begin position="1"/>
        <end position="21"/>
    </location>
</feature>
<feature type="compositionally biased region" description="Polar residues" evidence="2">
    <location>
        <begin position="186"/>
        <end position="201"/>
    </location>
</feature>
<dbReference type="FunFam" id="1.20.920.10:FF:000038">
    <property type="entry name" value="Brahma1"/>
    <property type="match status" value="1"/>
</dbReference>
<feature type="compositionally biased region" description="Polar residues" evidence="2">
    <location>
        <begin position="260"/>
        <end position="271"/>
    </location>
</feature>
<dbReference type="SUPFAM" id="SSF47370">
    <property type="entry name" value="Bromodomain"/>
    <property type="match status" value="1"/>
</dbReference>
<accession>A0A6A3C112</accession>
<proteinExistence type="predicted"/>
<dbReference type="CDD" id="cd04369">
    <property type="entry name" value="Bromodomain"/>
    <property type="match status" value="1"/>
</dbReference>
<keyword evidence="5" id="KW-1185">Reference proteome</keyword>
<evidence type="ECO:0000259" key="3">
    <source>
        <dbReference type="SMART" id="SM00297"/>
    </source>
</evidence>
<organism evidence="4 5">
    <name type="scientific">Hibiscus syriacus</name>
    <name type="common">Rose of Sharon</name>
    <dbReference type="NCBI Taxonomy" id="106335"/>
    <lineage>
        <taxon>Eukaryota</taxon>
        <taxon>Viridiplantae</taxon>
        <taxon>Streptophyta</taxon>
        <taxon>Embryophyta</taxon>
        <taxon>Tracheophyta</taxon>
        <taxon>Spermatophyta</taxon>
        <taxon>Magnoliopsida</taxon>
        <taxon>eudicotyledons</taxon>
        <taxon>Gunneridae</taxon>
        <taxon>Pentapetalae</taxon>
        <taxon>rosids</taxon>
        <taxon>malvids</taxon>
        <taxon>Malvales</taxon>
        <taxon>Malvaceae</taxon>
        <taxon>Malvoideae</taxon>
        <taxon>Hibiscus</taxon>
    </lineage>
</organism>
<dbReference type="Proteomes" id="UP000436088">
    <property type="component" value="Unassembled WGS sequence"/>
</dbReference>
<feature type="domain" description="Bromo" evidence="3">
    <location>
        <begin position="30"/>
        <end position="145"/>
    </location>
</feature>
<feature type="region of interest" description="Disordered" evidence="2">
    <location>
        <begin position="217"/>
        <end position="276"/>
    </location>
</feature>
<name>A0A6A3C112_HIBSY</name>
<dbReference type="Pfam" id="PF00439">
    <property type="entry name" value="Bromodomain"/>
    <property type="match status" value="1"/>
</dbReference>
<evidence type="ECO:0000256" key="1">
    <source>
        <dbReference type="ARBA" id="ARBA00023117"/>
    </source>
</evidence>
<dbReference type="AlphaFoldDB" id="A0A6A3C112"/>
<dbReference type="SMART" id="SM00297">
    <property type="entry name" value="BROMO"/>
    <property type="match status" value="1"/>
</dbReference>
<sequence>MVATSENAGEPSRENWDSKLVNTSGSSEFDVKMSDVIQRKCKNVISKLQRRIDKEGQHIIPLLTDLWKRIENSGYMSGSGNNHMDLQKIDQRVDRLEYSGVMELVPDVQLILKSAMQFYGFSHEVRSEARKVHDLFFDLLKIAFPDTDFREARNALAFSGPVSTTASGTSARQCKRPKLVNEVESDSNLSQKTLQRGSTHAAQWRLTLPGELVICKKRRKDREKSTVKHRSESVGTVSPRNNGRDIRSPGAGSVSKDARPTQQNNHQQGFLNQPGPLPNCSIGIVGWANHVKKMRTDVGKRRPGRQ</sequence>
<evidence type="ECO:0000313" key="5">
    <source>
        <dbReference type="Proteomes" id="UP000436088"/>
    </source>
</evidence>
<dbReference type="InterPro" id="IPR036427">
    <property type="entry name" value="Bromodomain-like_sf"/>
</dbReference>
<keyword evidence="1" id="KW-0103">Bromodomain</keyword>
<feature type="compositionally biased region" description="Basic and acidic residues" evidence="2">
    <location>
        <begin position="222"/>
        <end position="232"/>
    </location>
</feature>
<dbReference type="InterPro" id="IPR001487">
    <property type="entry name" value="Bromodomain"/>
</dbReference>
<reference evidence="4" key="1">
    <citation type="submission" date="2019-09" db="EMBL/GenBank/DDBJ databases">
        <title>Draft genome information of white flower Hibiscus syriacus.</title>
        <authorList>
            <person name="Kim Y.-M."/>
        </authorList>
    </citation>
    <scope>NUCLEOTIDE SEQUENCE [LARGE SCALE GENOMIC DNA]</scope>
    <source>
        <strain evidence="4">YM2019G1</strain>
    </source>
</reference>
<dbReference type="Gene3D" id="1.20.920.10">
    <property type="entry name" value="Bromodomain-like"/>
    <property type="match status" value="1"/>
</dbReference>
<gene>
    <name evidence="4" type="ORF">F3Y22_tig00016563pilonHSYRG00170</name>
</gene>
<comment type="caution">
    <text evidence="4">The sequence shown here is derived from an EMBL/GenBank/DDBJ whole genome shotgun (WGS) entry which is preliminary data.</text>
</comment>